<name>A0ABU7MBR7_9ACTN</name>
<evidence type="ECO:0000313" key="2">
    <source>
        <dbReference type="Proteomes" id="UP001347146"/>
    </source>
</evidence>
<accession>A0ABU7MBR7</accession>
<keyword evidence="2" id="KW-1185">Reference proteome</keyword>
<proteinExistence type="predicted"/>
<organism evidence="1 2">
    <name type="scientific">Gordonia sesuvii</name>
    <dbReference type="NCBI Taxonomy" id="3116777"/>
    <lineage>
        <taxon>Bacteria</taxon>
        <taxon>Bacillati</taxon>
        <taxon>Actinomycetota</taxon>
        <taxon>Actinomycetes</taxon>
        <taxon>Mycobacteriales</taxon>
        <taxon>Gordoniaceae</taxon>
        <taxon>Gordonia</taxon>
    </lineage>
</organism>
<reference evidence="1 2" key="1">
    <citation type="submission" date="2024-01" db="EMBL/GenBank/DDBJ databases">
        <title>Draft genome sequence of Gordonia sp. LSe1-13.</title>
        <authorList>
            <person name="Suphannarot A."/>
            <person name="Mingma R."/>
        </authorList>
    </citation>
    <scope>NUCLEOTIDE SEQUENCE [LARGE SCALE GENOMIC DNA]</scope>
    <source>
        <strain evidence="1 2">LSe1-13</strain>
    </source>
</reference>
<protein>
    <submittedName>
        <fullName evidence="1">Acetyltransferase</fullName>
    </submittedName>
</protein>
<gene>
    <name evidence="1" type="ORF">VZC37_06760</name>
</gene>
<dbReference type="RefSeq" id="WP_330431626.1">
    <property type="nucleotide sequence ID" value="NZ_JAZDUF010000001.1"/>
</dbReference>
<evidence type="ECO:0000313" key="1">
    <source>
        <dbReference type="EMBL" id="MEE3850026.1"/>
    </source>
</evidence>
<dbReference type="EMBL" id="JAZDUF010000001">
    <property type="protein sequence ID" value="MEE3850026.1"/>
    <property type="molecule type" value="Genomic_DNA"/>
</dbReference>
<comment type="caution">
    <text evidence="1">The sequence shown here is derived from an EMBL/GenBank/DDBJ whole genome shotgun (WGS) entry which is preliminary data.</text>
</comment>
<sequence length="142" mass="15458">MDTEAAHAAMASRVLLRSETPVPPFVANVAIQYFSLDTTEVIRLSEIDTSLDISALGDATILEHTVDRDGYLCIDDGTYTSDDNALRVRRSQMTYRLPDGQSALSILTATTTVSVWDAIESEIKEMEDQWLTTTAVPTSGAG</sequence>
<dbReference type="Proteomes" id="UP001347146">
    <property type="component" value="Unassembled WGS sequence"/>
</dbReference>